<dbReference type="Pfam" id="PF07669">
    <property type="entry name" value="Eco57I"/>
    <property type="match status" value="1"/>
</dbReference>
<dbReference type="InterPro" id="IPR011639">
    <property type="entry name" value="MethylTrfase_TaqI-like_dom"/>
</dbReference>
<evidence type="ECO:0000259" key="6">
    <source>
        <dbReference type="Pfam" id="PF07669"/>
    </source>
</evidence>
<name>A0A6C0CXG6_9ZZZZ</name>
<dbReference type="GO" id="GO:0006304">
    <property type="term" value="P:DNA modification"/>
    <property type="evidence" value="ECO:0007669"/>
    <property type="project" value="InterPro"/>
</dbReference>
<dbReference type="InterPro" id="IPR050953">
    <property type="entry name" value="N4_N6_ade-DNA_methylase"/>
</dbReference>
<dbReference type="PRINTS" id="PR00507">
    <property type="entry name" value="N12N6MTFRASE"/>
</dbReference>
<dbReference type="GO" id="GO:0003676">
    <property type="term" value="F:nucleic acid binding"/>
    <property type="evidence" value="ECO:0007669"/>
    <property type="project" value="InterPro"/>
</dbReference>
<comment type="catalytic activity">
    <reaction evidence="5">
        <text>a 2'-deoxyadenosine in DNA + S-adenosyl-L-methionine = an N(6)-methyl-2'-deoxyadenosine in DNA + S-adenosyl-L-homocysteine + H(+)</text>
        <dbReference type="Rhea" id="RHEA:15197"/>
        <dbReference type="Rhea" id="RHEA-COMP:12418"/>
        <dbReference type="Rhea" id="RHEA-COMP:12419"/>
        <dbReference type="ChEBI" id="CHEBI:15378"/>
        <dbReference type="ChEBI" id="CHEBI:57856"/>
        <dbReference type="ChEBI" id="CHEBI:59789"/>
        <dbReference type="ChEBI" id="CHEBI:90615"/>
        <dbReference type="ChEBI" id="CHEBI:90616"/>
        <dbReference type="EC" id="2.1.1.72"/>
    </reaction>
</comment>
<dbReference type="PANTHER" id="PTHR33841:SF1">
    <property type="entry name" value="DNA METHYLTRANSFERASE A"/>
    <property type="match status" value="1"/>
</dbReference>
<dbReference type="GO" id="GO:0009007">
    <property type="term" value="F:site-specific DNA-methyltransferase (adenine-specific) activity"/>
    <property type="evidence" value="ECO:0007669"/>
    <property type="project" value="UniProtKB-EC"/>
</dbReference>
<evidence type="ECO:0000256" key="1">
    <source>
        <dbReference type="ARBA" id="ARBA00011900"/>
    </source>
</evidence>
<keyword evidence="3" id="KW-0808">Transferase</keyword>
<feature type="domain" description="Type II methyltransferase M.TaqI-like" evidence="6">
    <location>
        <begin position="89"/>
        <end position="219"/>
    </location>
</feature>
<keyword evidence="2" id="KW-0489">Methyltransferase</keyword>
<dbReference type="GO" id="GO:0032259">
    <property type="term" value="P:methylation"/>
    <property type="evidence" value="ECO:0007669"/>
    <property type="project" value="UniProtKB-KW"/>
</dbReference>
<dbReference type="SUPFAM" id="SSF53335">
    <property type="entry name" value="S-adenosyl-L-methionine-dependent methyltransferases"/>
    <property type="match status" value="1"/>
</dbReference>
<organism evidence="7">
    <name type="scientific">viral metagenome</name>
    <dbReference type="NCBI Taxonomy" id="1070528"/>
    <lineage>
        <taxon>unclassified sequences</taxon>
        <taxon>metagenomes</taxon>
        <taxon>organismal metagenomes</taxon>
    </lineage>
</organism>
<keyword evidence="4" id="KW-0949">S-adenosyl-L-methionine</keyword>
<accession>A0A6C0CXG6</accession>
<dbReference type="InterPro" id="IPR029063">
    <property type="entry name" value="SAM-dependent_MTases_sf"/>
</dbReference>
<protein>
    <recommendedName>
        <fullName evidence="1">site-specific DNA-methyltransferase (adenine-specific)</fullName>
        <ecNumber evidence="1">2.1.1.72</ecNumber>
    </recommendedName>
</protein>
<evidence type="ECO:0000256" key="5">
    <source>
        <dbReference type="ARBA" id="ARBA00047942"/>
    </source>
</evidence>
<proteinExistence type="predicted"/>
<evidence type="ECO:0000313" key="7">
    <source>
        <dbReference type="EMBL" id="QHT08957.1"/>
    </source>
</evidence>
<dbReference type="EMBL" id="MN739504">
    <property type="protein sequence ID" value="QHT08957.1"/>
    <property type="molecule type" value="Genomic_DNA"/>
</dbReference>
<evidence type="ECO:0000256" key="3">
    <source>
        <dbReference type="ARBA" id="ARBA00022679"/>
    </source>
</evidence>
<dbReference type="PANTHER" id="PTHR33841">
    <property type="entry name" value="DNA METHYLTRANSFERASE YEEA-RELATED"/>
    <property type="match status" value="1"/>
</dbReference>
<dbReference type="EC" id="2.1.1.72" evidence="1"/>
<dbReference type="AlphaFoldDB" id="A0A6C0CXG6"/>
<sequence length="459" mass="54642">MSVFNIHLETNLEEDFSQHLTYNAELKELYGEINTPFSFIDKMLSIIPSNNFSNKDYKWLDAGSGHGNYSLCLFFILFKSLKEVIMDEEERKEHIIKNMIYMVEYNKDNIPFLREKFGNKANIIEANYLEWKTNLKFDFIIGNPPYNFNGVKKVPTKNNVNKKEDGKTIWCEFIKRNISLLNDNGIMNVLIPSIWMKPDKAGMYELLLKYDISKLHTLNANETNKTFGFHVQTPTCYFLLTKRENQGKIELFDSLKNNYETLILRDNMPIPLDFLSIVNKFLKITNKYGKLNVIKTNLPKKDTQLINHFSPLFKFENVKTTKLDKEKQPYLEINYSNEPLMFHGEPKLIMAHKMYGFPYLDQEGKYGISTRDNYIIKNKSIKQLELIKEFLSTELILLLFETTRYRMRYLEKYVFEFIPDFSNIPEKLLKNKNIYELMGINQKEKEFIERYYKIKYNYF</sequence>
<dbReference type="Gene3D" id="3.40.50.150">
    <property type="entry name" value="Vaccinia Virus protein VP39"/>
    <property type="match status" value="1"/>
</dbReference>
<dbReference type="InterPro" id="IPR002052">
    <property type="entry name" value="DNA_methylase_N6_adenine_CS"/>
</dbReference>
<evidence type="ECO:0000256" key="2">
    <source>
        <dbReference type="ARBA" id="ARBA00022603"/>
    </source>
</evidence>
<dbReference type="PROSITE" id="PS00092">
    <property type="entry name" value="N6_MTASE"/>
    <property type="match status" value="1"/>
</dbReference>
<evidence type="ECO:0000256" key="4">
    <source>
        <dbReference type="ARBA" id="ARBA00022691"/>
    </source>
</evidence>
<reference evidence="7" key="1">
    <citation type="journal article" date="2020" name="Nature">
        <title>Giant virus diversity and host interactions through global metagenomics.</title>
        <authorList>
            <person name="Schulz F."/>
            <person name="Roux S."/>
            <person name="Paez-Espino D."/>
            <person name="Jungbluth S."/>
            <person name="Walsh D.A."/>
            <person name="Denef V.J."/>
            <person name="McMahon K.D."/>
            <person name="Konstantinidis K.T."/>
            <person name="Eloe-Fadrosh E.A."/>
            <person name="Kyrpides N.C."/>
            <person name="Woyke T."/>
        </authorList>
    </citation>
    <scope>NUCLEOTIDE SEQUENCE</scope>
    <source>
        <strain evidence="7">GVMAG-M-3300023109-53</strain>
    </source>
</reference>